<protein>
    <submittedName>
        <fullName evidence="2">Uncharacterized protein</fullName>
    </submittedName>
</protein>
<feature type="region of interest" description="Disordered" evidence="1">
    <location>
        <begin position="45"/>
        <end position="73"/>
    </location>
</feature>
<evidence type="ECO:0000313" key="3">
    <source>
        <dbReference type="Proteomes" id="UP001286313"/>
    </source>
</evidence>
<accession>A0AAE1KV83</accession>
<comment type="caution">
    <text evidence="2">The sequence shown here is derived from an EMBL/GenBank/DDBJ whole genome shotgun (WGS) entry which is preliminary data.</text>
</comment>
<keyword evidence="3" id="KW-1185">Reference proteome</keyword>
<sequence length="93" mass="9809">MSDQCLLYKSDTLISVSCVEDKGNVGGLLGWTSGVTPCRDCVESHPRGSVRQEQPTPDPILPPIPPTARSGGGTTLVHTLASTIPDSTLDTYL</sequence>
<dbReference type="EMBL" id="JAWQEG010001027">
    <property type="protein sequence ID" value="KAK3883075.1"/>
    <property type="molecule type" value="Genomic_DNA"/>
</dbReference>
<reference evidence="2" key="1">
    <citation type="submission" date="2023-10" db="EMBL/GenBank/DDBJ databases">
        <title>Genome assemblies of two species of porcelain crab, Petrolisthes cinctipes and Petrolisthes manimaculis (Anomura: Porcellanidae).</title>
        <authorList>
            <person name="Angst P."/>
        </authorList>
    </citation>
    <scope>NUCLEOTIDE SEQUENCE</scope>
    <source>
        <strain evidence="2">PB745_01</strain>
        <tissue evidence="2">Gill</tissue>
    </source>
</reference>
<organism evidence="2 3">
    <name type="scientific">Petrolisthes cinctipes</name>
    <name type="common">Flat porcelain crab</name>
    <dbReference type="NCBI Taxonomy" id="88211"/>
    <lineage>
        <taxon>Eukaryota</taxon>
        <taxon>Metazoa</taxon>
        <taxon>Ecdysozoa</taxon>
        <taxon>Arthropoda</taxon>
        <taxon>Crustacea</taxon>
        <taxon>Multicrustacea</taxon>
        <taxon>Malacostraca</taxon>
        <taxon>Eumalacostraca</taxon>
        <taxon>Eucarida</taxon>
        <taxon>Decapoda</taxon>
        <taxon>Pleocyemata</taxon>
        <taxon>Anomura</taxon>
        <taxon>Galatheoidea</taxon>
        <taxon>Porcellanidae</taxon>
        <taxon>Petrolisthes</taxon>
    </lineage>
</organism>
<name>A0AAE1KV83_PETCI</name>
<feature type="compositionally biased region" description="Pro residues" evidence="1">
    <location>
        <begin position="56"/>
        <end position="66"/>
    </location>
</feature>
<dbReference type="Proteomes" id="UP001286313">
    <property type="component" value="Unassembled WGS sequence"/>
</dbReference>
<evidence type="ECO:0000313" key="2">
    <source>
        <dbReference type="EMBL" id="KAK3883075.1"/>
    </source>
</evidence>
<gene>
    <name evidence="2" type="ORF">Pcinc_012587</name>
</gene>
<evidence type="ECO:0000256" key="1">
    <source>
        <dbReference type="SAM" id="MobiDB-lite"/>
    </source>
</evidence>
<dbReference type="AlphaFoldDB" id="A0AAE1KV83"/>
<proteinExistence type="predicted"/>